<dbReference type="RefSeq" id="WP_123351872.1">
    <property type="nucleotide sequence ID" value="NZ_CP027432.2"/>
</dbReference>
<sequence>MNKLFLTALASTYLFAQTEIYTYTVFMDYREYENGSVIDKDYTNFGDLNGIGIFYKSKTKPLKFTLRAEFAGGESTYEGSTWDGTPLKNRQSGVYIFNFESGVGVNYFFLTLGYREWNRGKSNYSGDYDEKYYWPYFGIRYDYHFFFNNFAFNPKISYQAAISPKLKVYLGNEPVLNLGYTDGAYIDLPLYFKTGNTVWYIFYKYQYWHISKSDYAVLQTSTNRTLIYEPKSITRNQYLGAGFVFRF</sequence>
<evidence type="ECO:0000313" key="1">
    <source>
        <dbReference type="EMBL" id="QCI28313.1"/>
    </source>
</evidence>
<dbReference type="Proteomes" id="UP000298805">
    <property type="component" value="Chromosome"/>
</dbReference>
<dbReference type="Proteomes" id="UP000272781">
    <property type="component" value="Unassembled WGS sequence"/>
</dbReference>
<name>A0AAJ4UYN1_9BACT</name>
<evidence type="ECO:0000313" key="2">
    <source>
        <dbReference type="EMBL" id="ROR40973.1"/>
    </source>
</evidence>
<gene>
    <name evidence="1" type="ORF">C6V80_04870</name>
    <name evidence="2" type="ORF">EDC58_0455</name>
</gene>
<reference evidence="4" key="1">
    <citation type="submission" date="2018-03" db="EMBL/GenBank/DDBJ databases">
        <title>A comparative analysis of the Nautiliaceae.</title>
        <authorList>
            <person name="Grosche A."/>
            <person name="Smedile F."/>
            <person name="Vetriani C."/>
        </authorList>
    </citation>
    <scope>NUCLEOTIDE SEQUENCE [LARGE SCALE GENOMIC DNA]</scope>
    <source>
        <strain evidence="4">TB6</strain>
    </source>
</reference>
<keyword evidence="4" id="KW-1185">Reference proteome</keyword>
<organism evidence="2 3">
    <name type="scientific">Caminibacter pacificus</name>
    <dbReference type="NCBI Taxonomy" id="1424653"/>
    <lineage>
        <taxon>Bacteria</taxon>
        <taxon>Pseudomonadati</taxon>
        <taxon>Campylobacterota</taxon>
        <taxon>Epsilonproteobacteria</taxon>
        <taxon>Nautiliales</taxon>
        <taxon>Nautiliaceae</taxon>
        <taxon>Caminibacter</taxon>
    </lineage>
</organism>
<protein>
    <submittedName>
        <fullName evidence="2">Uncharacterized protein</fullName>
    </submittedName>
</protein>
<proteinExistence type="predicted"/>
<dbReference type="AlphaFoldDB" id="A0AAJ4UYN1"/>
<dbReference type="EMBL" id="CP027432">
    <property type="protein sequence ID" value="QCI28313.1"/>
    <property type="molecule type" value="Genomic_DNA"/>
</dbReference>
<reference evidence="2 3" key="2">
    <citation type="submission" date="2018-11" db="EMBL/GenBank/DDBJ databases">
        <title>Genomic Encyclopedia of Type Strains, Phase IV (KMG-IV): sequencing the most valuable type-strain genomes for metagenomic binning, comparative biology and taxonomic classification.</title>
        <authorList>
            <person name="Goeker M."/>
        </authorList>
    </citation>
    <scope>NUCLEOTIDE SEQUENCE [LARGE SCALE GENOMIC DNA]</scope>
    <source>
        <strain evidence="2 3">DSM 27783</strain>
    </source>
</reference>
<evidence type="ECO:0000313" key="4">
    <source>
        <dbReference type="Proteomes" id="UP000298805"/>
    </source>
</evidence>
<evidence type="ECO:0000313" key="3">
    <source>
        <dbReference type="Proteomes" id="UP000272781"/>
    </source>
</evidence>
<accession>A0AAJ4UYN1</accession>
<dbReference type="EMBL" id="RJVK01000001">
    <property type="protein sequence ID" value="ROR40973.1"/>
    <property type="molecule type" value="Genomic_DNA"/>
</dbReference>
<reference evidence="1" key="3">
    <citation type="submission" date="2019-06" db="EMBL/GenBank/DDBJ databases">
        <title>A comparative analysis of the Nautiliaceae.</title>
        <authorList>
            <person name="Grosche A."/>
            <person name="Smedile F."/>
            <person name="Vetriani C."/>
        </authorList>
    </citation>
    <scope>NUCLEOTIDE SEQUENCE</scope>
    <source>
        <strain evidence="1">TB6</strain>
    </source>
</reference>